<gene>
    <name evidence="1" type="ORF">ACFSKW_02125</name>
</gene>
<protein>
    <submittedName>
        <fullName evidence="1">DUF1876 domain-containing protein</fullName>
    </submittedName>
</protein>
<accession>A0ABW4SNT0</accession>
<comment type="caution">
    <text evidence="1">The sequence shown here is derived from an EMBL/GenBank/DDBJ whole genome shotgun (WGS) entry which is preliminary data.</text>
</comment>
<reference evidence="2" key="1">
    <citation type="journal article" date="2019" name="Int. J. Syst. Evol. Microbiol.">
        <title>The Global Catalogue of Microorganisms (GCM) 10K type strain sequencing project: providing services to taxonomists for standard genome sequencing and annotation.</title>
        <authorList>
            <consortium name="The Broad Institute Genomics Platform"/>
            <consortium name="The Broad Institute Genome Sequencing Center for Infectious Disease"/>
            <person name="Wu L."/>
            <person name="Ma J."/>
        </authorList>
    </citation>
    <scope>NUCLEOTIDE SEQUENCE [LARGE SCALE GENOMIC DNA]</scope>
    <source>
        <strain evidence="2">ICMP 6774ER</strain>
    </source>
</reference>
<name>A0ABW4SNT0_9ACTN</name>
<dbReference type="Pfam" id="PF08962">
    <property type="entry name" value="Rv2632c-like"/>
    <property type="match status" value="1"/>
</dbReference>
<proteinExistence type="predicted"/>
<evidence type="ECO:0000313" key="2">
    <source>
        <dbReference type="Proteomes" id="UP001597368"/>
    </source>
</evidence>
<dbReference type="InterPro" id="IPR015057">
    <property type="entry name" value="Rv2632c-like"/>
</dbReference>
<dbReference type="Gene3D" id="3.30.160.240">
    <property type="entry name" value="Rv1738"/>
    <property type="match status" value="1"/>
</dbReference>
<dbReference type="RefSeq" id="WP_379568507.1">
    <property type="nucleotide sequence ID" value="NZ_JBHUFV010000003.1"/>
</dbReference>
<dbReference type="InterPro" id="IPR038070">
    <property type="entry name" value="Rv2632c-like_sf"/>
</dbReference>
<dbReference type="EMBL" id="JBHUFV010000003">
    <property type="protein sequence ID" value="MFD1930266.1"/>
    <property type="molecule type" value="Genomic_DNA"/>
</dbReference>
<dbReference type="Proteomes" id="UP001597368">
    <property type="component" value="Unassembled WGS sequence"/>
</dbReference>
<dbReference type="SUPFAM" id="SSF143212">
    <property type="entry name" value="Rv2632c-like"/>
    <property type="match status" value="1"/>
</dbReference>
<evidence type="ECO:0000313" key="1">
    <source>
        <dbReference type="EMBL" id="MFD1930266.1"/>
    </source>
</evidence>
<organism evidence="1 2">
    <name type="scientific">Nonomuraea mangrovi</name>
    <dbReference type="NCBI Taxonomy" id="2316207"/>
    <lineage>
        <taxon>Bacteria</taxon>
        <taxon>Bacillati</taxon>
        <taxon>Actinomycetota</taxon>
        <taxon>Actinomycetes</taxon>
        <taxon>Streptosporangiales</taxon>
        <taxon>Streptosporangiaceae</taxon>
        <taxon>Nonomuraea</taxon>
    </lineage>
</organism>
<sequence>MEAKQWTVQIYIDEDGDDTSAKAVLITRDGMSLSGTGRAHRNPADQAIAEIGDELAASRALADLADKLAVVTQHDIDRFVEAPTPKWSW</sequence>
<keyword evidence="2" id="KW-1185">Reference proteome</keyword>